<dbReference type="EMBL" id="CP001830">
    <property type="protein sequence ID" value="AEH78381.1"/>
    <property type="molecule type" value="Genomic_DNA"/>
</dbReference>
<evidence type="ECO:0000313" key="3">
    <source>
        <dbReference type="Proteomes" id="UP000009045"/>
    </source>
</evidence>
<accession>F7X3H8</accession>
<evidence type="ECO:0000256" key="1">
    <source>
        <dbReference type="SAM" id="Phobius"/>
    </source>
</evidence>
<name>F7X3H8_SINMM</name>
<proteinExistence type="predicted"/>
<organism evidence="2 3">
    <name type="scientific">Sinorhizobium meliloti (strain SM11)</name>
    <dbReference type="NCBI Taxonomy" id="707241"/>
    <lineage>
        <taxon>Bacteria</taxon>
        <taxon>Pseudomonadati</taxon>
        <taxon>Pseudomonadota</taxon>
        <taxon>Alphaproteobacteria</taxon>
        <taxon>Hyphomicrobiales</taxon>
        <taxon>Rhizobiaceae</taxon>
        <taxon>Sinorhizobium/Ensifer group</taxon>
        <taxon>Sinorhizobium</taxon>
    </lineage>
</organism>
<dbReference type="AlphaFoldDB" id="F7X3H8"/>
<keyword evidence="1" id="KW-0472">Membrane</keyword>
<gene>
    <name evidence="2" type="ordered locus">SM11_chr1105</name>
</gene>
<dbReference type="KEGG" id="smx:SM11_chr1105"/>
<reference evidence="2 3" key="1">
    <citation type="journal article" date="2011" name="J. Biotechnol.">
        <title>The complete genome sequence of the dominant Sinorhizobium meliloti field isolate SM11 extends the S. meliloti pan-genome.</title>
        <authorList>
            <person name="Schneiker-Bekel S."/>
            <person name="Wibberg D."/>
            <person name="Bekel T."/>
            <person name="Blom J."/>
            <person name="Linke B."/>
            <person name="Neuweger H."/>
            <person name="Stiens M."/>
            <person name="Vorholter F.J."/>
            <person name="Weidner S."/>
            <person name="Goesmann A."/>
            <person name="Puhler A."/>
            <person name="Schluter A."/>
        </authorList>
    </citation>
    <scope>NUCLEOTIDE SEQUENCE [LARGE SCALE GENOMIC DNA]</scope>
    <source>
        <strain evidence="2 3">SM11</strain>
    </source>
</reference>
<evidence type="ECO:0008006" key="4">
    <source>
        <dbReference type="Google" id="ProtNLM"/>
    </source>
</evidence>
<protein>
    <recommendedName>
        <fullName evidence="4">Transmembrane protein</fullName>
    </recommendedName>
</protein>
<dbReference type="PATRIC" id="fig|707241.3.peg.1163"/>
<dbReference type="Proteomes" id="UP000009045">
    <property type="component" value="Chromosome"/>
</dbReference>
<feature type="transmembrane region" description="Helical" evidence="1">
    <location>
        <begin position="31"/>
        <end position="50"/>
    </location>
</feature>
<keyword evidence="1" id="KW-0812">Transmembrane</keyword>
<keyword evidence="1" id="KW-1133">Transmembrane helix</keyword>
<evidence type="ECO:0000313" key="2">
    <source>
        <dbReference type="EMBL" id="AEH78381.1"/>
    </source>
</evidence>
<dbReference type="HOGENOM" id="CLU_2994302_0_0_5"/>
<sequence length="57" mass="6124">MAITILVVGLIAGLVIFLIRRAPFIPAPFGQWAEYVVIVIAVLIILLRALPLLGVSV</sequence>